<evidence type="ECO:0000313" key="4">
    <source>
        <dbReference type="Proteomes" id="UP000593560"/>
    </source>
</evidence>
<dbReference type="OrthoDB" id="996639at2759"/>
<evidence type="ECO:0000256" key="1">
    <source>
        <dbReference type="SAM" id="Coils"/>
    </source>
</evidence>
<keyword evidence="4" id="KW-1185">Reference proteome</keyword>
<dbReference type="EMBL" id="JABFAD010000005">
    <property type="protein sequence ID" value="MBA0798723.1"/>
    <property type="molecule type" value="Genomic_DNA"/>
</dbReference>
<dbReference type="AlphaFoldDB" id="A0A7J9GMC6"/>
<feature type="coiled-coil region" evidence="1">
    <location>
        <begin position="60"/>
        <end position="98"/>
    </location>
</feature>
<dbReference type="Proteomes" id="UP000593560">
    <property type="component" value="Unassembled WGS sequence"/>
</dbReference>
<name>A0A7J9GMC6_9ROSI</name>
<evidence type="ECO:0000259" key="2">
    <source>
        <dbReference type="Pfam" id="PF03732"/>
    </source>
</evidence>
<accession>A0A7J9GMC6</accession>
<keyword evidence="1" id="KW-0175">Coiled coil</keyword>
<gene>
    <name evidence="3" type="ORF">Gohar_009283</name>
</gene>
<dbReference type="InterPro" id="IPR005162">
    <property type="entry name" value="Retrotrans_gag_dom"/>
</dbReference>
<protein>
    <recommendedName>
        <fullName evidence="2">Retrotransposon gag domain-containing protein</fullName>
    </recommendedName>
</protein>
<reference evidence="3 4" key="1">
    <citation type="journal article" date="2019" name="Genome Biol. Evol.">
        <title>Insights into the evolution of the New World diploid cottons (Gossypium, subgenus Houzingenia) based on genome sequencing.</title>
        <authorList>
            <person name="Grover C.E."/>
            <person name="Arick M.A. 2nd"/>
            <person name="Thrash A."/>
            <person name="Conover J.L."/>
            <person name="Sanders W.S."/>
            <person name="Peterson D.G."/>
            <person name="Frelichowski J.E."/>
            <person name="Scheffler J.A."/>
            <person name="Scheffler B.E."/>
            <person name="Wendel J.F."/>
        </authorList>
    </citation>
    <scope>NUCLEOTIDE SEQUENCE [LARGE SCALE GENOMIC DNA]</scope>
    <source>
        <strain evidence="3">0</strain>
        <tissue evidence="3">Leaf</tissue>
    </source>
</reference>
<evidence type="ECO:0000313" key="3">
    <source>
        <dbReference type="EMBL" id="MBA0798723.1"/>
    </source>
</evidence>
<comment type="caution">
    <text evidence="3">The sequence shown here is derived from an EMBL/GenBank/DDBJ whole genome shotgun (WGS) entry which is preliminary data.</text>
</comment>
<proteinExistence type="predicted"/>
<feature type="domain" description="Retrotransposon gag" evidence="2">
    <location>
        <begin position="154"/>
        <end position="206"/>
    </location>
</feature>
<sequence>MLLAIEECMGKLEEFMEDAKELDITLGENINDLKEQSREFVTMCLTSQRDSVQELLDSQRKKLMERNDVLESMVKALKKETMATMMALSTRIEELEGELALCGTAMGKGVANAALSIEDVSKLKKFVGTKSACVVYNFLWRMKNYFRAKVITDDAVKGQFYPKFTEEEARAKLQGIIQRGTVREYVREFKELMLQDSDVIEKEALLAF</sequence>
<organism evidence="3 4">
    <name type="scientific">Gossypium harknessii</name>
    <dbReference type="NCBI Taxonomy" id="34285"/>
    <lineage>
        <taxon>Eukaryota</taxon>
        <taxon>Viridiplantae</taxon>
        <taxon>Streptophyta</taxon>
        <taxon>Embryophyta</taxon>
        <taxon>Tracheophyta</taxon>
        <taxon>Spermatophyta</taxon>
        <taxon>Magnoliopsida</taxon>
        <taxon>eudicotyledons</taxon>
        <taxon>Gunneridae</taxon>
        <taxon>Pentapetalae</taxon>
        <taxon>rosids</taxon>
        <taxon>malvids</taxon>
        <taxon>Malvales</taxon>
        <taxon>Malvaceae</taxon>
        <taxon>Malvoideae</taxon>
        <taxon>Gossypium</taxon>
    </lineage>
</organism>
<dbReference type="Pfam" id="PF03732">
    <property type="entry name" value="Retrotrans_gag"/>
    <property type="match status" value="1"/>
</dbReference>